<dbReference type="RefSeq" id="WP_136516498.1">
    <property type="nucleotide sequence ID" value="NZ_JBHSKV010000002.1"/>
</dbReference>
<dbReference type="Proteomes" id="UP001596145">
    <property type="component" value="Unassembled WGS sequence"/>
</dbReference>
<name>A0ABD5QPV7_9EURY</name>
<sequence length="257" mass="29214">MSTSRLGRSEGLEKYWSEHLGDRPETDVAIKSIDREHVESFPEVADYPFDGQIKLTGTFAFEIPSRNNGSFTQTGEYEYRTASELFLVETPTDLVDAEDVFTDLNQQLASTAEIQRALSLPRDSFWRFIEEADTIETLILRGRGGTYDAAKLLSVLQYDDPVETLRTNPEFSDLRSIEDIEDIISAVDTPSEVDGIQDLNIDIYSTIIDEVKGTYWFCDRAADVWYKRGVLQLDAEDVDAREYVIQLFERDVIHGGV</sequence>
<dbReference type="AlphaFoldDB" id="A0ABD5QPV7"/>
<keyword evidence="2" id="KW-1185">Reference proteome</keyword>
<evidence type="ECO:0000313" key="2">
    <source>
        <dbReference type="Proteomes" id="UP001596145"/>
    </source>
</evidence>
<evidence type="ECO:0000313" key="1">
    <source>
        <dbReference type="EMBL" id="MFC5133531.1"/>
    </source>
</evidence>
<comment type="caution">
    <text evidence="1">The sequence shown here is derived from an EMBL/GenBank/DDBJ whole genome shotgun (WGS) entry which is preliminary data.</text>
</comment>
<gene>
    <name evidence="1" type="ORF">ACFPJA_02150</name>
</gene>
<accession>A0ABD5QPV7</accession>
<organism evidence="1 2">
    <name type="scientific">Halorubrum glutamatedens</name>
    <dbReference type="NCBI Taxonomy" id="2707018"/>
    <lineage>
        <taxon>Archaea</taxon>
        <taxon>Methanobacteriati</taxon>
        <taxon>Methanobacteriota</taxon>
        <taxon>Stenosarchaea group</taxon>
        <taxon>Halobacteria</taxon>
        <taxon>Halobacteriales</taxon>
        <taxon>Haloferacaceae</taxon>
        <taxon>Halorubrum</taxon>
    </lineage>
</organism>
<dbReference type="EMBL" id="JBHSKV010000002">
    <property type="protein sequence ID" value="MFC5133531.1"/>
    <property type="molecule type" value="Genomic_DNA"/>
</dbReference>
<dbReference type="GeneID" id="300068755"/>
<proteinExistence type="predicted"/>
<protein>
    <submittedName>
        <fullName evidence="1">Uncharacterized protein</fullName>
    </submittedName>
</protein>
<reference evidence="1 2" key="1">
    <citation type="journal article" date="2019" name="Int. J. Syst. Evol. Microbiol.">
        <title>The Global Catalogue of Microorganisms (GCM) 10K type strain sequencing project: providing services to taxonomists for standard genome sequencing and annotation.</title>
        <authorList>
            <consortium name="The Broad Institute Genomics Platform"/>
            <consortium name="The Broad Institute Genome Sequencing Center for Infectious Disease"/>
            <person name="Wu L."/>
            <person name="Ma J."/>
        </authorList>
    </citation>
    <scope>NUCLEOTIDE SEQUENCE [LARGE SCALE GENOMIC DNA]</scope>
    <source>
        <strain evidence="1 2">CGMCC 1.16026</strain>
    </source>
</reference>